<gene>
    <name evidence="1" type="ORF">HG535_0C02970</name>
</gene>
<dbReference type="GO" id="GO:0006368">
    <property type="term" value="P:transcription elongation by RNA polymerase II"/>
    <property type="evidence" value="ECO:0007669"/>
    <property type="project" value="TreeGrafter"/>
</dbReference>
<evidence type="ECO:0000313" key="2">
    <source>
        <dbReference type="Proteomes" id="UP000509704"/>
    </source>
</evidence>
<dbReference type="GO" id="GO:0003690">
    <property type="term" value="F:double-stranded DNA binding"/>
    <property type="evidence" value="ECO:0007669"/>
    <property type="project" value="InterPro"/>
</dbReference>
<sequence length="489" mass="56440">MISDVNSSTSLNYSLNQFCKDIANGKYYVLSINLQENGNIIAALQLELHNFKDKSNSVMSNKSIENFIEKQNFKFEGRSWARFNIMLVSFLGFCRDVNPWSIWDSCDLIFQFYQDFNNCLINDSYPLDPLVPIFRNMTEYVLPIASKLDANCLRIGTKKNQFLSFASSVISKLFNSVKPSRTNDGNVIQSGDLIDFPQKQKILLYLVNKLNNIYFRIDSPQLCFNVFKNFKPKSMITEFGVYPIKEQIEYKYLLGRYYLLNGRVINAFVQLNDAYTRLRNLCDKCNLYGHDQVRRNLLRILRYLIPTGLMIGKLPKFEMITQIDVSLSDKYANLSQTLKTGNVKGLNIWLKSHERELCERHLLVIQLEKLPMICYRNLVRSIVRQCIIPQNSGKIPYSTVHDALKISIGDPSNDSDEHFDIYNGIHRSRNVENVLVTLINLGFLRGNCFPQLKLCVVKKTALIQEVLPSIEGRILSSFALNDDDSWLND</sequence>
<dbReference type="GO" id="GO:0000973">
    <property type="term" value="P:post-transcriptional tethering of RNA polymerase II gene DNA at nuclear periphery"/>
    <property type="evidence" value="ECO:0007669"/>
    <property type="project" value="TreeGrafter"/>
</dbReference>
<dbReference type="EMBL" id="CP058606">
    <property type="protein sequence ID" value="QLG71945.1"/>
    <property type="molecule type" value="Genomic_DNA"/>
</dbReference>
<dbReference type="GO" id="GO:0003723">
    <property type="term" value="F:RNA binding"/>
    <property type="evidence" value="ECO:0007669"/>
    <property type="project" value="InterPro"/>
</dbReference>
<dbReference type="GO" id="GO:0016973">
    <property type="term" value="P:poly(A)+ mRNA export from nucleus"/>
    <property type="evidence" value="ECO:0007669"/>
    <property type="project" value="TreeGrafter"/>
</dbReference>
<dbReference type="PANTHER" id="PTHR12732:SF8">
    <property type="entry name" value="NUCLEAR MRNA EXPORT PROTEIN THP1"/>
    <property type="match status" value="1"/>
</dbReference>
<evidence type="ECO:0000313" key="1">
    <source>
        <dbReference type="EMBL" id="QLG71945.1"/>
    </source>
</evidence>
<keyword evidence="2" id="KW-1185">Reference proteome</keyword>
<accession>A0A7H9AZS0</accession>
<dbReference type="PANTHER" id="PTHR12732">
    <property type="entry name" value="UNCHARACTERIZED PROTEASOME COMPONENT REGION PCI-CONTAINING"/>
    <property type="match status" value="1"/>
</dbReference>
<dbReference type="GeneID" id="59235642"/>
<dbReference type="SMART" id="SM00753">
    <property type="entry name" value="PAM"/>
    <property type="match status" value="1"/>
</dbReference>
<name>A0A7H9AZS0_ZYGMR</name>
<proteinExistence type="predicted"/>
<dbReference type="RefSeq" id="XP_037143673.1">
    <property type="nucleotide sequence ID" value="XM_037287778.1"/>
</dbReference>
<dbReference type="OrthoDB" id="5404651at2759"/>
<dbReference type="GO" id="GO:0070390">
    <property type="term" value="C:transcription export complex 2"/>
    <property type="evidence" value="ECO:0007669"/>
    <property type="project" value="TreeGrafter"/>
</dbReference>
<organism evidence="1 2">
    <name type="scientific">Zygotorulaspora mrakii</name>
    <name type="common">Zygosaccharomyces mrakii</name>
    <dbReference type="NCBI Taxonomy" id="42260"/>
    <lineage>
        <taxon>Eukaryota</taxon>
        <taxon>Fungi</taxon>
        <taxon>Dikarya</taxon>
        <taxon>Ascomycota</taxon>
        <taxon>Saccharomycotina</taxon>
        <taxon>Saccharomycetes</taxon>
        <taxon>Saccharomycetales</taxon>
        <taxon>Saccharomycetaceae</taxon>
        <taxon>Zygotorulaspora</taxon>
    </lineage>
</organism>
<dbReference type="KEGG" id="zmk:HG535_0C02970"/>
<protein>
    <submittedName>
        <fullName evidence="1">Uncharacterized protein</fullName>
    </submittedName>
</protein>
<dbReference type="AlphaFoldDB" id="A0A7H9AZS0"/>
<dbReference type="InterPro" id="IPR045114">
    <property type="entry name" value="Csn12-like"/>
</dbReference>
<reference evidence="1 2" key="1">
    <citation type="submission" date="2020-07" db="EMBL/GenBank/DDBJ databases">
        <title>The yeast mating-type switching endonuclease HO is a domesticated member of an unorthodox homing genetic element family.</title>
        <authorList>
            <person name="Coughlan A.Y."/>
            <person name="Lombardi L."/>
            <person name="Braun-Galleani S."/>
            <person name="Martos A.R."/>
            <person name="Galeote V."/>
            <person name="Bigey F."/>
            <person name="Dequin S."/>
            <person name="Byrne K.P."/>
            <person name="Wolfe K.H."/>
        </authorList>
    </citation>
    <scope>NUCLEOTIDE SEQUENCE [LARGE SCALE GENOMIC DNA]</scope>
    <source>
        <strain evidence="1 2">NRRL Y-6702</strain>
    </source>
</reference>
<dbReference type="Proteomes" id="UP000509704">
    <property type="component" value="Chromosome 3"/>
</dbReference>